<evidence type="ECO:0000313" key="8">
    <source>
        <dbReference type="EMBL" id="AEH24624.1"/>
    </source>
</evidence>
<dbReference type="KEGG" id="pya:PYCH_09390"/>
<comment type="caution">
    <text evidence="6">Lacks conserved residue(s) required for the propagation of feature annotation.</text>
</comment>
<evidence type="ECO:0000313" key="9">
    <source>
        <dbReference type="Proteomes" id="UP000008386"/>
    </source>
</evidence>
<dbReference type="Gene3D" id="3.40.50.1950">
    <property type="entry name" value="Flavin prenyltransferase-like"/>
    <property type="match status" value="1"/>
</dbReference>
<accession>F8AEB3</accession>
<dbReference type="eggNOG" id="arCOG01703">
    <property type="taxonomic scope" value="Archaea"/>
</dbReference>
<evidence type="ECO:0000256" key="5">
    <source>
        <dbReference type="ARBA" id="ARBA00060793"/>
    </source>
</evidence>
<organism evidence="8 9">
    <name type="scientific">Pyrococcus yayanosii (strain CH1 / JCM 16557)</name>
    <dbReference type="NCBI Taxonomy" id="529709"/>
    <lineage>
        <taxon>Archaea</taxon>
        <taxon>Methanobacteriati</taxon>
        <taxon>Methanobacteriota</taxon>
        <taxon>Thermococci</taxon>
        <taxon>Thermococcales</taxon>
        <taxon>Thermococcaceae</taxon>
        <taxon>Pyrococcus</taxon>
    </lineage>
</organism>
<comment type="function">
    <text evidence="6">Flavin prenyltransferase that catalyzes the synthesis of the prenylated FMN cofactor (prenyl-FMN) for 4-hydroxy-3-polyprenylbenzoic acid decarboxylase UbiD. The prenyltransferase is metal-independent and links a dimethylallyl moiety from dimethylallyl monophosphate (DMAP) to the flavin N5 and C6 atoms of FMN.</text>
</comment>
<dbReference type="Proteomes" id="UP000008386">
    <property type="component" value="Chromosome"/>
</dbReference>
<dbReference type="EC" id="2.5.1.129" evidence="6"/>
<sequence length="186" mass="20214">MRVIVAITGASGAIYGVRLVDILRELGHEVILLASKTGIMVARHELGITIRPDYDEEDLFAPMASGTYPFDAMVIAPCSMKTLSAIANGYANNLITRAADVALKEKRRLVLLIRETPLNLIHIQNMLKVAQAGGIIMPASPAFYIKPKTVDDMVRFIIGKILDVLGIPHNIYERWGGENGTGNSTG</sequence>
<feature type="binding site" evidence="6">
    <location>
        <position position="114"/>
    </location>
    <ligand>
        <name>FMN</name>
        <dbReference type="ChEBI" id="CHEBI:58210"/>
    </ligand>
</feature>
<dbReference type="PANTHER" id="PTHR43374:SF1">
    <property type="entry name" value="FLAVIN PRENYLTRANSFERASE PAD1, MITOCHONDRIAL"/>
    <property type="match status" value="1"/>
</dbReference>
<dbReference type="OrthoDB" id="9540at2157"/>
<dbReference type="NCBIfam" id="NF004685">
    <property type="entry name" value="PRK06029.1"/>
    <property type="match status" value="1"/>
</dbReference>
<dbReference type="EMBL" id="CP002779">
    <property type="protein sequence ID" value="AEH24624.1"/>
    <property type="molecule type" value="Genomic_DNA"/>
</dbReference>
<feature type="binding site" evidence="6">
    <location>
        <begin position="79"/>
        <end position="82"/>
    </location>
    <ligand>
        <name>FMN</name>
        <dbReference type="ChEBI" id="CHEBI:58210"/>
    </ligand>
</feature>
<dbReference type="PANTHER" id="PTHR43374">
    <property type="entry name" value="FLAVIN PRENYLTRANSFERASE"/>
    <property type="match status" value="1"/>
</dbReference>
<keyword evidence="2 6" id="KW-0285">Flavoprotein</keyword>
<dbReference type="NCBIfam" id="TIGR00421">
    <property type="entry name" value="ubiX_pad"/>
    <property type="match status" value="1"/>
</dbReference>
<evidence type="ECO:0000256" key="2">
    <source>
        <dbReference type="ARBA" id="ARBA00022630"/>
    </source>
</evidence>
<feature type="binding site" evidence="6">
    <location>
        <position position="144"/>
    </location>
    <ligand>
        <name>dimethylallyl phosphate</name>
        <dbReference type="ChEBI" id="CHEBI:88052"/>
    </ligand>
</feature>
<gene>
    <name evidence="6" type="primary">ubiX</name>
    <name evidence="8" type="ordered locus">PYCH_09390</name>
</gene>
<protein>
    <recommendedName>
        <fullName evidence="6">Flavin prenyltransferase UbiX</fullName>
        <ecNumber evidence="6">2.5.1.129</ecNumber>
    </recommendedName>
</protein>
<dbReference type="STRING" id="529709.PYCH_09390"/>
<evidence type="ECO:0000256" key="1">
    <source>
        <dbReference type="ARBA" id="ARBA00022602"/>
    </source>
</evidence>
<comment type="similarity">
    <text evidence="5 6">Belongs to the UbiX/PAD1 family.</text>
</comment>
<dbReference type="InterPro" id="IPR036551">
    <property type="entry name" value="Flavin_trans-like"/>
</dbReference>
<dbReference type="HOGENOM" id="CLU_074522_0_1_2"/>
<evidence type="ECO:0000259" key="7">
    <source>
        <dbReference type="Pfam" id="PF02441"/>
    </source>
</evidence>
<keyword evidence="3 6" id="KW-0288">FMN</keyword>
<feature type="binding site" evidence="6">
    <location>
        <position position="35"/>
    </location>
    <ligand>
        <name>FMN</name>
        <dbReference type="ChEBI" id="CHEBI:58210"/>
    </ligand>
</feature>
<keyword evidence="9" id="KW-1185">Reference proteome</keyword>
<dbReference type="FunFam" id="3.40.50.1950:FF:000001">
    <property type="entry name" value="Flavin prenyltransferase UbiX"/>
    <property type="match status" value="1"/>
</dbReference>
<comment type="catalytic activity">
    <reaction evidence="6">
        <text>dimethylallyl phosphate + FMNH2 = prenylated FMNH2 + phosphate</text>
        <dbReference type="Rhea" id="RHEA:37743"/>
        <dbReference type="ChEBI" id="CHEBI:43474"/>
        <dbReference type="ChEBI" id="CHEBI:57618"/>
        <dbReference type="ChEBI" id="CHEBI:87467"/>
        <dbReference type="ChEBI" id="CHEBI:88052"/>
        <dbReference type="EC" id="2.5.1.129"/>
    </reaction>
</comment>
<dbReference type="AlphaFoldDB" id="F8AEB3"/>
<evidence type="ECO:0000256" key="3">
    <source>
        <dbReference type="ARBA" id="ARBA00022643"/>
    </source>
</evidence>
<dbReference type="InterPro" id="IPR004507">
    <property type="entry name" value="UbiX-like"/>
</dbReference>
<proteinExistence type="inferred from homology"/>
<dbReference type="InterPro" id="IPR003382">
    <property type="entry name" value="Flavoprotein"/>
</dbReference>
<evidence type="ECO:0000256" key="6">
    <source>
        <dbReference type="HAMAP-Rule" id="MF_01984"/>
    </source>
</evidence>
<dbReference type="Pfam" id="PF02441">
    <property type="entry name" value="Flavoprotein"/>
    <property type="match status" value="1"/>
</dbReference>
<dbReference type="GO" id="GO:0016831">
    <property type="term" value="F:carboxy-lyase activity"/>
    <property type="evidence" value="ECO:0007669"/>
    <property type="project" value="TreeGrafter"/>
</dbReference>
<feature type="domain" description="Flavoprotein" evidence="7">
    <location>
        <begin position="1"/>
        <end position="165"/>
    </location>
</feature>
<dbReference type="GeneID" id="10837514"/>
<dbReference type="GO" id="GO:0106141">
    <property type="term" value="F:flavin prenyltransferase activity"/>
    <property type="evidence" value="ECO:0007669"/>
    <property type="project" value="UniProtKB-EC"/>
</dbReference>
<keyword evidence="4 6" id="KW-0808">Transferase</keyword>
<name>F8AEB3_PYRYC</name>
<evidence type="ECO:0000256" key="4">
    <source>
        <dbReference type="ARBA" id="ARBA00022679"/>
    </source>
</evidence>
<keyword evidence="1 6" id="KW-0637">Prenyltransferase</keyword>
<dbReference type="SUPFAM" id="SSF52507">
    <property type="entry name" value="Homo-oligomeric flavin-containing Cys decarboxylases, HFCD"/>
    <property type="match status" value="1"/>
</dbReference>
<reference evidence="8 9" key="1">
    <citation type="journal article" date="2011" name="J. Bacteriol.">
        <title>Complete genome sequence of the obligate piezophilic hyperthermophilic archaeon Pyrococcus yayanosii CH1.</title>
        <authorList>
            <person name="Jun X."/>
            <person name="Lupeng L."/>
            <person name="Minjuan X."/>
            <person name="Oger P."/>
            <person name="Fengping W."/>
            <person name="Jebbar M."/>
            <person name="Xiang X."/>
        </authorList>
    </citation>
    <scope>NUCLEOTIDE SEQUENCE [LARGE SCALE GENOMIC DNA]</scope>
    <source>
        <strain evidence="9">CH1 / JCM 16557</strain>
    </source>
</reference>
<dbReference type="HAMAP" id="MF_01984">
    <property type="entry name" value="ubiX_pad"/>
    <property type="match status" value="1"/>
</dbReference>
<dbReference type="RefSeq" id="WP_013905681.1">
    <property type="nucleotide sequence ID" value="NC_015680.1"/>
</dbReference>
<feature type="binding site" evidence="6">
    <location>
        <begin position="9"/>
        <end position="11"/>
    </location>
    <ligand>
        <name>FMN</name>
        <dbReference type="ChEBI" id="CHEBI:58210"/>
    </ligand>
</feature>
<feature type="binding site" evidence="6">
    <location>
        <position position="160"/>
    </location>
    <ligand>
        <name>dimethylallyl phosphate</name>
        <dbReference type="ChEBI" id="CHEBI:88052"/>
    </ligand>
</feature>